<gene>
    <name evidence="1" type="ORF">GMARGA_LOCUS35713</name>
</gene>
<evidence type="ECO:0000313" key="1">
    <source>
        <dbReference type="EMBL" id="CAG8841942.1"/>
    </source>
</evidence>
<proteinExistence type="predicted"/>
<name>A0ABN7WVT1_GIGMA</name>
<accession>A0ABN7WVT1</accession>
<evidence type="ECO:0000313" key="2">
    <source>
        <dbReference type="Proteomes" id="UP000789901"/>
    </source>
</evidence>
<sequence>LALLNGFHHVSGVLKTAGPPIKHVGIIVMEMVFVEQLALVNEMGVF</sequence>
<protein>
    <submittedName>
        <fullName evidence="1">25354_t:CDS:1</fullName>
    </submittedName>
</protein>
<feature type="non-terminal residue" evidence="1">
    <location>
        <position position="1"/>
    </location>
</feature>
<organism evidence="1 2">
    <name type="scientific">Gigaspora margarita</name>
    <dbReference type="NCBI Taxonomy" id="4874"/>
    <lineage>
        <taxon>Eukaryota</taxon>
        <taxon>Fungi</taxon>
        <taxon>Fungi incertae sedis</taxon>
        <taxon>Mucoromycota</taxon>
        <taxon>Glomeromycotina</taxon>
        <taxon>Glomeromycetes</taxon>
        <taxon>Diversisporales</taxon>
        <taxon>Gigasporaceae</taxon>
        <taxon>Gigaspora</taxon>
    </lineage>
</organism>
<comment type="caution">
    <text evidence="1">The sequence shown here is derived from an EMBL/GenBank/DDBJ whole genome shotgun (WGS) entry which is preliminary data.</text>
</comment>
<reference evidence="1 2" key="1">
    <citation type="submission" date="2021-06" db="EMBL/GenBank/DDBJ databases">
        <authorList>
            <person name="Kallberg Y."/>
            <person name="Tangrot J."/>
            <person name="Rosling A."/>
        </authorList>
    </citation>
    <scope>NUCLEOTIDE SEQUENCE [LARGE SCALE GENOMIC DNA]</scope>
    <source>
        <strain evidence="1 2">120-4 pot B 10/14</strain>
    </source>
</reference>
<dbReference type="Proteomes" id="UP000789901">
    <property type="component" value="Unassembled WGS sequence"/>
</dbReference>
<dbReference type="EMBL" id="CAJVQB010067398">
    <property type="protein sequence ID" value="CAG8841942.1"/>
    <property type="molecule type" value="Genomic_DNA"/>
</dbReference>
<keyword evidence="2" id="KW-1185">Reference proteome</keyword>